<sequence length="147" mass="15928">MAKATTEKYEQLVLEVSDDDGLTWSRMCGLMDVSINRSASVDTDEVPDCDDESLPLSVAKQARSIDVSVSSSGVWSQESHQTMQDWFYGAVTKLCRVGNLNAAVGDTEYETGPAILASLSQSRTKGKKVTAEIEIQFDGTPTRTAKA</sequence>
<dbReference type="EMBL" id="MT142370">
    <property type="protein sequence ID" value="QJA79175.1"/>
    <property type="molecule type" value="Genomic_DNA"/>
</dbReference>
<dbReference type="InterPro" id="IPR011855">
    <property type="entry name" value="Phgtail_TP901_1"/>
</dbReference>
<gene>
    <name evidence="1" type="ORF">MM415A00937_0005</name>
</gene>
<reference evidence="1" key="1">
    <citation type="submission" date="2020-03" db="EMBL/GenBank/DDBJ databases">
        <title>The deep terrestrial virosphere.</title>
        <authorList>
            <person name="Holmfeldt K."/>
            <person name="Nilsson E."/>
            <person name="Simone D."/>
            <person name="Lopez-Fernandez M."/>
            <person name="Wu X."/>
            <person name="de Brujin I."/>
            <person name="Lundin D."/>
            <person name="Andersson A."/>
            <person name="Bertilsson S."/>
            <person name="Dopson M."/>
        </authorList>
    </citation>
    <scope>NUCLEOTIDE SEQUENCE</scope>
    <source>
        <strain evidence="1">MM415A00937</strain>
    </source>
</reference>
<protein>
    <submittedName>
        <fullName evidence="1">Putative tail protein</fullName>
    </submittedName>
</protein>
<evidence type="ECO:0000313" key="1">
    <source>
        <dbReference type="EMBL" id="QJA79175.1"/>
    </source>
</evidence>
<proteinExistence type="predicted"/>
<name>A0A6M3KC14_9ZZZZ</name>
<accession>A0A6M3KC14</accession>
<dbReference type="AlphaFoldDB" id="A0A6M3KC14"/>
<organism evidence="1">
    <name type="scientific">viral metagenome</name>
    <dbReference type="NCBI Taxonomy" id="1070528"/>
    <lineage>
        <taxon>unclassified sequences</taxon>
        <taxon>metagenomes</taxon>
        <taxon>organismal metagenomes</taxon>
    </lineage>
</organism>
<dbReference type="Pfam" id="PF06199">
    <property type="entry name" value="Phage_tail_2"/>
    <property type="match status" value="1"/>
</dbReference>